<sequence length="1500" mass="164718">MAFTALTAVGRRSLVDDTSTTKSDADTTLATEDTYPLKHESDMMLVQQNSTNTAASSRSENSRVYMDDDDEEAVNNHQSHYHMEDDHSNYDDNLSWDASKRPMLNGGSSVNTGSTYEETPFLLQKYSASAVRAHQGQKNGDLNHLQAQQEQSSLQQPQNQDGYDQDNESFSWQATEFTNAPSATDEPGDSGYACEMIVETQNMLQQAKIKADDCLKNMFPHPASNTDKVSTNDESSPSSGRCASLQHVVSFCGDGIDGILVKLFHVSENADARNQPPSKYAVSVNESLTNNLKHVLHAAVRSEPTASRSQSKKKKTRKVSQSNDDVSRPSASPEVFLVPLATSADESTGGDLRDMQHDDHEEHSDIRDDLDDVLGETYSGEFGGGQDPLSKYKDTYDSDSVDKRESTSTASSINSDIGREKTEMGRDGLCDSASVARMLEKYSERKGALDERRAKLVAMSRDDDVAGSDLSLFSLHQKHVQQLLQKTGPSQFDKTDNSNVTTDDDSSGNVRVSSLYGRHVVNLINKNLDATNRSKSINFSHVDVGDDDEFLDTETLKSFAAGRSWHSKVRTEKEVEKSTEIDFELDTAAEPSWHSSSIVDEIDMTLHKRKEKLRKLMDDLSLTMDVAVNGKLQLKKSQYIIDAEAERGIGTEDQTNHVPVQAIDQPIDLTKQNISSFTHNPHNLREEELHALFFALFFTKMLASTTSRSPNMATAASKMALRATGASLSGTQNGEQRRTILGISKALDKRLYRMAKGVMPNISQTEQVALGCGTIGFDRDIFTGSPSLKHLVDTYKPKLTAEEQSFLDNETNKLCELLNDHDVSMAKDFNKEVWDYMRDQGFFALKIPKEWGGKGFSTHAVSQILVKLSTQSFDANATVAVPNSLGPGELLARYGTDEQKEYFLPRLADGTLIPCFGLTGPHSGSDATSLIQSDCVVEERNGELGVVASFKKRYITLAPVAGVVGLGLNLSDPKGLLKGVGAEGFSVALLERDHPGLRMGRRHMPLNAAFMNGTVEGDDVWIPMSNILGGQERCGFGWHMFVECLAEGRGVSLPAGSAGCGRGVVSAVGAYTRVRKQFRVPIAEFGGIQEALSLAGSDALITIAGTDLMNAIIDNHEAPMVVSSIMKQNCTERGRRIVERGMDIAAGSAICRGDKNYLGNAYMSLPIAITVEGANIMTRSFQIIGQGLTRCHPHMLELIYSLQAPKEKEDEAIKTFTNQFYKVVNHGLTNFFHSITRGVGSTVSTKFRSSKAYKDGDKLLEYHEKQLLRLSANFALTADLCFTLGGRLKFEELLMGRLADAMGAIFLGYSTLHHYSRNRGVDGLEAITEHAMLRLEKEALDALKEASDNFPGPLGTVASTIMKMGCFPLGSITRPYSPPTDSLTKEVSHLLTNPSGLRDMFQENIYVAPEGVAHQVSDLIRALPVCVEADKIASTLRREKREPTLEEADKIAKAEAMRDILIQVNAFDHLTDAEGQEGYVRPALLGTEERLAALERKRFA</sequence>
<evidence type="ECO:0000259" key="4">
    <source>
        <dbReference type="Pfam" id="PF00441"/>
    </source>
</evidence>
<reference evidence="7" key="2">
    <citation type="submission" date="2021-04" db="EMBL/GenBank/DDBJ databases">
        <authorList>
            <person name="Podell S."/>
        </authorList>
    </citation>
    <scope>NUCLEOTIDE SEQUENCE</scope>
    <source>
        <strain evidence="7">Hildebrandi</strain>
    </source>
</reference>
<evidence type="ECO:0000256" key="2">
    <source>
        <dbReference type="ARBA" id="ARBA00023002"/>
    </source>
</evidence>
<dbReference type="InterPro" id="IPR009075">
    <property type="entry name" value="AcylCo_DH/oxidase_C"/>
</dbReference>
<dbReference type="InterPro" id="IPR050741">
    <property type="entry name" value="Acyl-CoA_dehydrogenase"/>
</dbReference>
<feature type="region of interest" description="Disordered" evidence="3">
    <location>
        <begin position="147"/>
        <end position="166"/>
    </location>
</feature>
<organism evidence="7 8">
    <name type="scientific">Nitzschia inconspicua</name>
    <dbReference type="NCBI Taxonomy" id="303405"/>
    <lineage>
        <taxon>Eukaryota</taxon>
        <taxon>Sar</taxon>
        <taxon>Stramenopiles</taxon>
        <taxon>Ochrophyta</taxon>
        <taxon>Bacillariophyta</taxon>
        <taxon>Bacillariophyceae</taxon>
        <taxon>Bacillariophycidae</taxon>
        <taxon>Bacillariales</taxon>
        <taxon>Bacillariaceae</taxon>
        <taxon>Nitzschia</taxon>
    </lineage>
</organism>
<accession>A0A9K3L517</accession>
<dbReference type="GO" id="GO:0033539">
    <property type="term" value="P:fatty acid beta-oxidation using acyl-CoA dehydrogenase"/>
    <property type="evidence" value="ECO:0007669"/>
    <property type="project" value="InterPro"/>
</dbReference>
<dbReference type="NCBIfam" id="NF007000">
    <property type="entry name" value="PRK09463.1"/>
    <property type="match status" value="1"/>
</dbReference>
<feature type="region of interest" description="Disordered" evidence="3">
    <location>
        <begin position="1"/>
        <end position="39"/>
    </location>
</feature>
<feature type="region of interest" description="Disordered" evidence="3">
    <location>
        <begin position="300"/>
        <end position="429"/>
    </location>
</feature>
<dbReference type="InterPro" id="IPR013786">
    <property type="entry name" value="AcylCoA_DH/ox_N"/>
</dbReference>
<keyword evidence="8" id="KW-1185">Reference proteome</keyword>
<keyword evidence="1" id="KW-0285">Flavoprotein</keyword>
<evidence type="ECO:0000259" key="5">
    <source>
        <dbReference type="Pfam" id="PF02771"/>
    </source>
</evidence>
<evidence type="ECO:0000256" key="3">
    <source>
        <dbReference type="SAM" id="MobiDB-lite"/>
    </source>
</evidence>
<keyword evidence="2" id="KW-0560">Oxidoreductase</keyword>
<feature type="compositionally biased region" description="Low complexity" evidence="3">
    <location>
        <begin position="16"/>
        <end position="31"/>
    </location>
</feature>
<dbReference type="Pfam" id="PF09317">
    <property type="entry name" value="ACDH_C"/>
    <property type="match status" value="1"/>
</dbReference>
<feature type="compositionally biased region" description="Basic and acidic residues" evidence="3">
    <location>
        <begin position="351"/>
        <end position="367"/>
    </location>
</feature>
<feature type="compositionally biased region" description="Basic and acidic residues" evidence="3">
    <location>
        <begin position="390"/>
        <end position="406"/>
    </location>
</feature>
<evidence type="ECO:0000313" key="7">
    <source>
        <dbReference type="EMBL" id="KAG7355865.1"/>
    </source>
</evidence>
<dbReference type="InterPro" id="IPR015396">
    <property type="entry name" value="FadE_C"/>
</dbReference>
<evidence type="ECO:0000259" key="6">
    <source>
        <dbReference type="Pfam" id="PF09317"/>
    </source>
</evidence>
<dbReference type="Proteomes" id="UP000693970">
    <property type="component" value="Unassembled WGS sequence"/>
</dbReference>
<feature type="domain" description="Acyl-CoA dehydrogenase/oxidase C-terminal" evidence="4">
    <location>
        <begin position="1037"/>
        <end position="1178"/>
    </location>
</feature>
<dbReference type="EMBL" id="JAGRRH010000015">
    <property type="protein sequence ID" value="KAG7355865.1"/>
    <property type="molecule type" value="Genomic_DNA"/>
</dbReference>
<dbReference type="PANTHER" id="PTHR48083">
    <property type="entry name" value="MEDIUM-CHAIN SPECIFIC ACYL-COA DEHYDROGENASE, MITOCHONDRIAL-RELATED"/>
    <property type="match status" value="1"/>
</dbReference>
<name>A0A9K3L517_9STRA</name>
<reference evidence="7" key="1">
    <citation type="journal article" date="2021" name="Sci. Rep.">
        <title>Diploid genomic architecture of Nitzschia inconspicua, an elite biomass production diatom.</title>
        <authorList>
            <person name="Oliver A."/>
            <person name="Podell S."/>
            <person name="Pinowska A."/>
            <person name="Traller J.C."/>
            <person name="Smith S.R."/>
            <person name="McClure R."/>
            <person name="Beliaev A."/>
            <person name="Bohutskyi P."/>
            <person name="Hill E.A."/>
            <person name="Rabines A."/>
            <person name="Zheng H."/>
            <person name="Allen L.Z."/>
            <person name="Kuo A."/>
            <person name="Grigoriev I.V."/>
            <person name="Allen A.E."/>
            <person name="Hazlebeck D."/>
            <person name="Allen E.E."/>
        </authorList>
    </citation>
    <scope>NUCLEOTIDE SEQUENCE</scope>
    <source>
        <strain evidence="7">Hildebrandi</strain>
    </source>
</reference>
<comment type="caution">
    <text evidence="7">The sequence shown here is derived from an EMBL/GenBank/DDBJ whole genome shotgun (WGS) entry which is preliminary data.</text>
</comment>
<dbReference type="NCBIfam" id="NF009586">
    <property type="entry name" value="PRK13026.1"/>
    <property type="match status" value="1"/>
</dbReference>
<evidence type="ECO:0000256" key="1">
    <source>
        <dbReference type="ARBA" id="ARBA00022630"/>
    </source>
</evidence>
<dbReference type="Pfam" id="PF02771">
    <property type="entry name" value="Acyl-CoA_dh_N"/>
    <property type="match status" value="1"/>
</dbReference>
<feature type="compositionally biased region" description="Low complexity" evidence="3">
    <location>
        <begin position="147"/>
        <end position="160"/>
    </location>
</feature>
<gene>
    <name evidence="7" type="ORF">IV203_000551</name>
</gene>
<proteinExistence type="predicted"/>
<dbReference type="OrthoDB" id="435240at2759"/>
<dbReference type="GO" id="GO:0051793">
    <property type="term" value="P:medium-chain fatty acid catabolic process"/>
    <property type="evidence" value="ECO:0007669"/>
    <property type="project" value="TreeGrafter"/>
</dbReference>
<feature type="region of interest" description="Disordered" evidence="3">
    <location>
        <begin position="486"/>
        <end position="508"/>
    </location>
</feature>
<dbReference type="PANTHER" id="PTHR48083:SF2">
    <property type="entry name" value="MEDIUM-CHAIN SPECIFIC ACYL-COA DEHYDROGENASE, MITOCHONDRIAL"/>
    <property type="match status" value="1"/>
</dbReference>
<dbReference type="Pfam" id="PF00441">
    <property type="entry name" value="Acyl-CoA_dh_1"/>
    <property type="match status" value="1"/>
</dbReference>
<evidence type="ECO:0000313" key="8">
    <source>
        <dbReference type="Proteomes" id="UP000693970"/>
    </source>
</evidence>
<dbReference type="GO" id="GO:0050660">
    <property type="term" value="F:flavin adenine dinucleotide binding"/>
    <property type="evidence" value="ECO:0007669"/>
    <property type="project" value="InterPro"/>
</dbReference>
<dbReference type="GO" id="GO:0070991">
    <property type="term" value="F:medium-chain fatty acyl-CoA dehydrogenase activity"/>
    <property type="evidence" value="ECO:0007669"/>
    <property type="project" value="TreeGrafter"/>
</dbReference>
<feature type="compositionally biased region" description="Basic and acidic residues" evidence="3">
    <location>
        <begin position="417"/>
        <end position="429"/>
    </location>
</feature>
<dbReference type="GO" id="GO:0005739">
    <property type="term" value="C:mitochondrion"/>
    <property type="evidence" value="ECO:0007669"/>
    <property type="project" value="TreeGrafter"/>
</dbReference>
<feature type="domain" description="Acyl-CoA dehydrogenase/oxidase N-terminal" evidence="5">
    <location>
        <begin position="822"/>
        <end position="910"/>
    </location>
</feature>
<protein>
    <submittedName>
        <fullName evidence="7">Acyl-CoA dehydrogenase</fullName>
    </submittedName>
</protein>
<feature type="domain" description="Acyl-CoA dehydrogenase C-terminal bacterial-type" evidence="6">
    <location>
        <begin position="1189"/>
        <end position="1473"/>
    </location>
</feature>